<dbReference type="GO" id="GO:0003723">
    <property type="term" value="F:RNA binding"/>
    <property type="evidence" value="ECO:0007669"/>
    <property type="project" value="InterPro"/>
</dbReference>
<keyword evidence="7" id="KW-1185">Reference proteome</keyword>
<evidence type="ECO:0000256" key="3">
    <source>
        <dbReference type="ARBA" id="ARBA00022679"/>
    </source>
</evidence>
<dbReference type="GO" id="GO:0008173">
    <property type="term" value="F:RNA methyltransferase activity"/>
    <property type="evidence" value="ECO:0007669"/>
    <property type="project" value="InterPro"/>
</dbReference>
<evidence type="ECO:0000313" key="6">
    <source>
        <dbReference type="EMBL" id="ALI99177.1"/>
    </source>
</evidence>
<dbReference type="STRING" id="512763.DC20_09555"/>
<dbReference type="InterPro" id="IPR029026">
    <property type="entry name" value="tRNA_m1G_MTases_N"/>
</dbReference>
<dbReference type="SUPFAM" id="SSF75217">
    <property type="entry name" value="alpha/beta knot"/>
    <property type="match status" value="1"/>
</dbReference>
<protein>
    <submittedName>
        <fullName evidence="6">rRNA methyltransferase</fullName>
    </submittedName>
</protein>
<dbReference type="InterPro" id="IPR029028">
    <property type="entry name" value="Alpha/beta_knot_MTases"/>
</dbReference>
<dbReference type="PATRIC" id="fig|512763.3.peg.2109"/>
<evidence type="ECO:0000256" key="1">
    <source>
        <dbReference type="ARBA" id="ARBA00007228"/>
    </source>
</evidence>
<sequence length="161" mass="18208">MTRNKAQYEGYFGIGIMEPKTEENVGTLWRSASILGASFLFTIGRRYKKQASDTGRSWKEIPLFHYTDFDDFYQHLPYSCQLVGVELDAKAVLVEQFQHPERCIYLLGSEDHGLSNAVRTRCHHLVQLPGTSSMNVASAGSIMLYDRHLKTHLLPGADQPS</sequence>
<keyword evidence="4" id="KW-0949">S-adenosyl-L-methionine</keyword>
<evidence type="ECO:0000256" key="4">
    <source>
        <dbReference type="ARBA" id="ARBA00022691"/>
    </source>
</evidence>
<keyword evidence="2 6" id="KW-0489">Methyltransferase</keyword>
<dbReference type="Proteomes" id="UP000061382">
    <property type="component" value="Chromosome"/>
</dbReference>
<keyword evidence="3 6" id="KW-0808">Transferase</keyword>
<dbReference type="Pfam" id="PF00588">
    <property type="entry name" value="SpoU_methylase"/>
    <property type="match status" value="1"/>
</dbReference>
<dbReference type="PANTHER" id="PTHR42786">
    <property type="entry name" value="TRNA/RRNA METHYLTRANSFERASE"/>
    <property type="match status" value="1"/>
</dbReference>
<proteinExistence type="inferred from homology"/>
<dbReference type="GO" id="GO:0002128">
    <property type="term" value="P:tRNA nucleoside ribose methylation"/>
    <property type="evidence" value="ECO:0007669"/>
    <property type="project" value="TreeGrafter"/>
</dbReference>
<feature type="domain" description="tRNA/rRNA methyltransferase SpoU type" evidence="5">
    <location>
        <begin position="16"/>
        <end position="145"/>
    </location>
</feature>
<accession>A0A0P0CXQ1</accession>
<dbReference type="RefSeq" id="WP_062543630.1">
    <property type="nucleotide sequence ID" value="NZ_CP012643.1"/>
</dbReference>
<reference evidence="6 7" key="1">
    <citation type="submission" date="2015-08" db="EMBL/GenBank/DDBJ databases">
        <title>Complete genome sequence of Rufibacter tibetensis strain 1351t, a radiation-resistant bacterium from tibet plateau.</title>
        <authorList>
            <person name="Dai J."/>
        </authorList>
    </citation>
    <scope>NUCLEOTIDE SEQUENCE [LARGE SCALE GENOMIC DNA]</scope>
    <source>
        <strain evidence="6 7">1351</strain>
    </source>
</reference>
<dbReference type="InterPro" id="IPR004384">
    <property type="entry name" value="RNA_MeTrfase_TrmJ/LasT"/>
</dbReference>
<organism evidence="6 7">
    <name type="scientific">Rufibacter tibetensis</name>
    <dbReference type="NCBI Taxonomy" id="512763"/>
    <lineage>
        <taxon>Bacteria</taxon>
        <taxon>Pseudomonadati</taxon>
        <taxon>Bacteroidota</taxon>
        <taxon>Cytophagia</taxon>
        <taxon>Cytophagales</taxon>
        <taxon>Hymenobacteraceae</taxon>
        <taxon>Rufibacter</taxon>
    </lineage>
</organism>
<name>A0A0P0CXQ1_9BACT</name>
<dbReference type="Gene3D" id="3.40.1280.10">
    <property type="match status" value="1"/>
</dbReference>
<evidence type="ECO:0000313" key="7">
    <source>
        <dbReference type="Proteomes" id="UP000061382"/>
    </source>
</evidence>
<dbReference type="OrthoDB" id="4578643at2"/>
<dbReference type="CDD" id="cd18098">
    <property type="entry name" value="SpoU-like"/>
    <property type="match status" value="1"/>
</dbReference>
<dbReference type="KEGG" id="rti:DC20_09555"/>
<dbReference type="GO" id="GO:0005829">
    <property type="term" value="C:cytosol"/>
    <property type="evidence" value="ECO:0007669"/>
    <property type="project" value="TreeGrafter"/>
</dbReference>
<dbReference type="InterPro" id="IPR001537">
    <property type="entry name" value="SpoU_MeTrfase"/>
</dbReference>
<dbReference type="AlphaFoldDB" id="A0A0P0CXQ1"/>
<evidence type="ECO:0000259" key="5">
    <source>
        <dbReference type="Pfam" id="PF00588"/>
    </source>
</evidence>
<evidence type="ECO:0000256" key="2">
    <source>
        <dbReference type="ARBA" id="ARBA00022603"/>
    </source>
</evidence>
<dbReference type="PANTHER" id="PTHR42786:SF6">
    <property type="entry name" value="TRNA_RRNA METHYLTRANSFERASE SPOU TYPE DOMAIN-CONTAINING PROTEIN"/>
    <property type="match status" value="1"/>
</dbReference>
<comment type="similarity">
    <text evidence="1">Belongs to the class IV-like SAM-binding methyltransferase superfamily. RNA methyltransferase TrmH family.</text>
</comment>
<gene>
    <name evidence="6" type="ORF">DC20_09555</name>
</gene>
<dbReference type="EMBL" id="CP012643">
    <property type="protein sequence ID" value="ALI99177.1"/>
    <property type="molecule type" value="Genomic_DNA"/>
</dbReference>